<gene>
    <name evidence="1" type="ORF">PECUL_23A029635</name>
</gene>
<reference evidence="1" key="1">
    <citation type="submission" date="2022-03" db="EMBL/GenBank/DDBJ databases">
        <authorList>
            <person name="Alioto T."/>
            <person name="Alioto T."/>
            <person name="Gomez Garrido J."/>
        </authorList>
    </citation>
    <scope>NUCLEOTIDE SEQUENCE</scope>
</reference>
<keyword evidence="1" id="KW-0067">ATP-binding</keyword>
<keyword evidence="1" id="KW-0547">Nucleotide-binding</keyword>
<feature type="non-terminal residue" evidence="1">
    <location>
        <position position="1"/>
    </location>
</feature>
<organism evidence="1 2">
    <name type="scientific">Pelobates cultripes</name>
    <name type="common">Western spadefoot toad</name>
    <dbReference type="NCBI Taxonomy" id="61616"/>
    <lineage>
        <taxon>Eukaryota</taxon>
        <taxon>Metazoa</taxon>
        <taxon>Chordata</taxon>
        <taxon>Craniata</taxon>
        <taxon>Vertebrata</taxon>
        <taxon>Euteleostomi</taxon>
        <taxon>Amphibia</taxon>
        <taxon>Batrachia</taxon>
        <taxon>Anura</taxon>
        <taxon>Pelobatoidea</taxon>
        <taxon>Pelobatidae</taxon>
        <taxon>Pelobates</taxon>
    </lineage>
</organism>
<keyword evidence="2" id="KW-1185">Reference proteome</keyword>
<comment type="caution">
    <text evidence="1">The sequence shown here is derived from an EMBL/GenBank/DDBJ whole genome shotgun (WGS) entry which is preliminary data.</text>
</comment>
<dbReference type="EMBL" id="CAKOES020001673">
    <property type="protein sequence ID" value="CAH2330896.1"/>
    <property type="molecule type" value="Genomic_DNA"/>
</dbReference>
<dbReference type="GO" id="GO:0005524">
    <property type="term" value="F:ATP binding"/>
    <property type="evidence" value="ECO:0007669"/>
    <property type="project" value="UniProtKB-KW"/>
</dbReference>
<accession>A0AAD1TMM4</accession>
<protein>
    <submittedName>
        <fullName evidence="1">Retinal-specific ATP-binding cassette transporter</fullName>
    </submittedName>
</protein>
<name>A0AAD1TMM4_PELCU</name>
<evidence type="ECO:0000313" key="2">
    <source>
        <dbReference type="Proteomes" id="UP001295444"/>
    </source>
</evidence>
<evidence type="ECO:0000313" key="1">
    <source>
        <dbReference type="EMBL" id="CAH2330896.1"/>
    </source>
</evidence>
<dbReference type="AlphaFoldDB" id="A0AAD1TMM4"/>
<dbReference type="Proteomes" id="UP001295444">
    <property type="component" value="Unassembled WGS sequence"/>
</dbReference>
<proteinExistence type="predicted"/>
<sequence length="71" mass="8306">MNVVRDTIRNPTVKDFLNRQLGDDGLSADDVINFLYNGNPDSRSANQANFDWRNVFNFTDETIRLFNNYME</sequence>